<dbReference type="AlphaFoldDB" id="A0AAN9G5N8"/>
<reference evidence="1 2" key="1">
    <citation type="submission" date="2024-02" db="EMBL/GenBank/DDBJ databases">
        <title>Chromosome-scale genome assembly of the rough periwinkle Littorina saxatilis.</title>
        <authorList>
            <person name="De Jode A."/>
            <person name="Faria R."/>
            <person name="Formenti G."/>
            <person name="Sims Y."/>
            <person name="Smith T.P."/>
            <person name="Tracey A."/>
            <person name="Wood J.M.D."/>
            <person name="Zagrodzka Z.B."/>
            <person name="Johannesson K."/>
            <person name="Butlin R.K."/>
            <person name="Leder E.H."/>
        </authorList>
    </citation>
    <scope>NUCLEOTIDE SEQUENCE [LARGE SCALE GENOMIC DNA]</scope>
    <source>
        <strain evidence="1">Snail1</strain>
        <tissue evidence="1">Muscle</tissue>
    </source>
</reference>
<dbReference type="InterPro" id="IPR016187">
    <property type="entry name" value="CTDL_fold"/>
</dbReference>
<sequence>MNVQIGANKTTKGRLQTVCESRTKCFVQPFGWKPDTPLMLQPNTDLWGRLDIPVDRYAVVSLKNMMYNTLGCERMRDVTGTMVDVYAGTVLEDRNLFSVRRRLLAEAWPAVVRAGSVHVRVCCGHMDNVRASPCDISWLRFRLTLHQTDTLAPQLLANHQWNCSVPDWSDFQQHFACNMDAECEGGRDESDCLYNLCGAGDVSSSDTCYFMTWPAQRWMTSDEASDKCQRGGGHLATPTTPVEWRTVTEALRVRKQMVSVFVGLTTATSIALSM</sequence>
<dbReference type="SUPFAM" id="SSF56436">
    <property type="entry name" value="C-type lectin-like"/>
    <property type="match status" value="1"/>
</dbReference>
<keyword evidence="2" id="KW-1185">Reference proteome</keyword>
<dbReference type="EMBL" id="JBAMIC010000014">
    <property type="protein sequence ID" value="KAK7095837.1"/>
    <property type="molecule type" value="Genomic_DNA"/>
</dbReference>
<organism evidence="1 2">
    <name type="scientific">Littorina saxatilis</name>
    <dbReference type="NCBI Taxonomy" id="31220"/>
    <lineage>
        <taxon>Eukaryota</taxon>
        <taxon>Metazoa</taxon>
        <taxon>Spiralia</taxon>
        <taxon>Lophotrochozoa</taxon>
        <taxon>Mollusca</taxon>
        <taxon>Gastropoda</taxon>
        <taxon>Caenogastropoda</taxon>
        <taxon>Littorinimorpha</taxon>
        <taxon>Littorinoidea</taxon>
        <taxon>Littorinidae</taxon>
        <taxon>Littorina</taxon>
    </lineage>
</organism>
<gene>
    <name evidence="1" type="ORF">V1264_005201</name>
</gene>
<protein>
    <submittedName>
        <fullName evidence="1">Uncharacterized protein</fullName>
    </submittedName>
</protein>
<dbReference type="Gene3D" id="3.10.100.10">
    <property type="entry name" value="Mannose-Binding Protein A, subunit A"/>
    <property type="match status" value="1"/>
</dbReference>
<accession>A0AAN9G5N8</accession>
<evidence type="ECO:0000313" key="2">
    <source>
        <dbReference type="Proteomes" id="UP001374579"/>
    </source>
</evidence>
<proteinExistence type="predicted"/>
<evidence type="ECO:0000313" key="1">
    <source>
        <dbReference type="EMBL" id="KAK7095837.1"/>
    </source>
</evidence>
<dbReference type="InterPro" id="IPR016186">
    <property type="entry name" value="C-type_lectin-like/link_sf"/>
</dbReference>
<name>A0AAN9G5N8_9CAEN</name>
<dbReference type="CDD" id="cd00037">
    <property type="entry name" value="CLECT"/>
    <property type="match status" value="1"/>
</dbReference>
<comment type="caution">
    <text evidence="1">The sequence shown here is derived from an EMBL/GenBank/DDBJ whole genome shotgun (WGS) entry which is preliminary data.</text>
</comment>
<dbReference type="Proteomes" id="UP001374579">
    <property type="component" value="Unassembled WGS sequence"/>
</dbReference>